<accession>A0ABY7DQ43</accession>
<dbReference type="EMBL" id="CP111014">
    <property type="protein sequence ID" value="WAQ98837.1"/>
    <property type="molecule type" value="Genomic_DNA"/>
</dbReference>
<evidence type="ECO:0000256" key="1">
    <source>
        <dbReference type="SAM" id="MobiDB-lite"/>
    </source>
</evidence>
<evidence type="ECO:0000259" key="2">
    <source>
        <dbReference type="Pfam" id="PF14529"/>
    </source>
</evidence>
<dbReference type="Proteomes" id="UP001164746">
    <property type="component" value="Chromosome 3"/>
</dbReference>
<dbReference type="Gene3D" id="3.60.10.10">
    <property type="entry name" value="Endonuclease/exonuclease/phosphatase"/>
    <property type="match status" value="1"/>
</dbReference>
<organism evidence="3 4">
    <name type="scientific">Mya arenaria</name>
    <name type="common">Soft-shell clam</name>
    <dbReference type="NCBI Taxonomy" id="6604"/>
    <lineage>
        <taxon>Eukaryota</taxon>
        <taxon>Metazoa</taxon>
        <taxon>Spiralia</taxon>
        <taxon>Lophotrochozoa</taxon>
        <taxon>Mollusca</taxon>
        <taxon>Bivalvia</taxon>
        <taxon>Autobranchia</taxon>
        <taxon>Heteroconchia</taxon>
        <taxon>Euheterodonta</taxon>
        <taxon>Imparidentia</taxon>
        <taxon>Neoheterodontei</taxon>
        <taxon>Myida</taxon>
        <taxon>Myoidea</taxon>
        <taxon>Myidae</taxon>
        <taxon>Mya</taxon>
    </lineage>
</organism>
<dbReference type="InterPro" id="IPR036691">
    <property type="entry name" value="Endo/exonu/phosph_ase_sf"/>
</dbReference>
<dbReference type="InterPro" id="IPR005135">
    <property type="entry name" value="Endo/exonuclease/phosphatase"/>
</dbReference>
<gene>
    <name evidence="3" type="ORF">MAR_023210</name>
</gene>
<keyword evidence="4" id="KW-1185">Reference proteome</keyword>
<feature type="domain" description="Endonuclease/exonuclease/phosphatase" evidence="2">
    <location>
        <begin position="231"/>
        <end position="312"/>
    </location>
</feature>
<evidence type="ECO:0000313" key="3">
    <source>
        <dbReference type="EMBL" id="WAQ98837.1"/>
    </source>
</evidence>
<dbReference type="Pfam" id="PF14529">
    <property type="entry name" value="Exo_endo_phos_2"/>
    <property type="match status" value="1"/>
</dbReference>
<feature type="region of interest" description="Disordered" evidence="1">
    <location>
        <begin position="108"/>
        <end position="127"/>
    </location>
</feature>
<dbReference type="PANTHER" id="PTHR33395">
    <property type="entry name" value="TRANSCRIPTASE, PUTATIVE-RELATED-RELATED"/>
    <property type="match status" value="1"/>
</dbReference>
<dbReference type="PANTHER" id="PTHR33395:SF21">
    <property type="entry name" value="PERICARDIN"/>
    <property type="match status" value="1"/>
</dbReference>
<sequence>MYTLRSYEPHVFAGNRHPRIYENTGSPVREVRPRVADRPAKGALTKPDAVAGYAKPGVCLLGPIHGTVMRVHNHLWDPCGSGRTQVHQCIFRLNLGKRNALRDIFSKKRRNWPENQTNPSQRSERDQEVLHRFPQSFHLLHYQGTSDFPDFRRGTVMKLSGFTQSTAIRAYTESSDQGLHREELTGFQAHLNQSLHTACPYLTIACNKAVTVCGGLIVRSTQMKFERTVHFNYKDIDWKKCESKYSEGASGTKFLDCVQDNFLHQHVLSETRFRHNQAPSCLDLVFTNEDSVINQETITINSPLGCSDHSMISFELDASYVNHNETNERFQYYKGNYEKIREDLSSVNWDNLMEGKSVNEMWIVFRDTLCDSVDKHVPKKKSSIKKCNSPLWLDRNTKLATIKKNKAWKKYKYSRSTTNYNKYAEARNECSREVKSAKRNYEQKIASEVKTNAKSFWRYVNSKRKTKDKIGDLNKSDNTTAVTDEEKSEVLNGFFSSVFQDLDNLCNWSTESKLSFNAGKCKVMHIGSNNDCARYTMQDIDGNCVKVESVASEKDLGVIFDSRLTFEEHITEIASKAHRVTGMIWRSFEFMNKDMFLNLYKSIIRPIVEYGSCVWSPYLKKDIKRLEDVQRRATKLVKDVSDLSYEQRLKALGIPTLEYRRDRADMIQIYKSVYGHDELKWDHLFTLSSGDLRGHHLKFVKKKSKHNSRLYSFSQRSIMYWNSLSEETVSAKSINQFKSMLNIEHWNRKKFLC</sequence>
<dbReference type="PRINTS" id="PR01345">
    <property type="entry name" value="CERVTRCPTASE"/>
</dbReference>
<evidence type="ECO:0000313" key="4">
    <source>
        <dbReference type="Proteomes" id="UP001164746"/>
    </source>
</evidence>
<proteinExistence type="predicted"/>
<protein>
    <submittedName>
        <fullName evidence="3">YWV1-like protein</fullName>
    </submittedName>
</protein>
<reference evidence="3" key="1">
    <citation type="submission" date="2022-11" db="EMBL/GenBank/DDBJ databases">
        <title>Centuries of genome instability and evolution in soft-shell clam transmissible cancer (bioRxiv).</title>
        <authorList>
            <person name="Hart S.F.M."/>
            <person name="Yonemitsu M.A."/>
            <person name="Giersch R.M."/>
            <person name="Beal B.F."/>
            <person name="Arriagada G."/>
            <person name="Davis B.W."/>
            <person name="Ostrander E.A."/>
            <person name="Goff S.P."/>
            <person name="Metzger M.J."/>
        </authorList>
    </citation>
    <scope>NUCLEOTIDE SEQUENCE</scope>
    <source>
        <strain evidence="3">MELC-2E11</strain>
        <tissue evidence="3">Siphon/mantle</tissue>
    </source>
</reference>
<name>A0ABY7DQ43_MYAAR</name>